<keyword evidence="3" id="KW-1185">Reference proteome</keyword>
<proteinExistence type="predicted"/>
<name>A0AAE0FWB0_9CHLO</name>
<gene>
    <name evidence="2" type="ORF">CYMTET_24350</name>
</gene>
<sequence length="452" mass="50204">MVGRVNQELLLKAFEVDWGRVIGKEKMKKLIKGCEKDAKEALAENYRRVARIYDVYSTVGSGDNFCMQFNGFSSFIADSKIADVKSKFCQRGHCDTVFVAANFEEGNADDDNDGNNDDALMRFEFLEVIIRLAMKKYLEGGAKWDAEDLGRAIKRLLKECVEPNMGGEVCHKRDVWRKERLYHESVDDAFAEHYYFLKAVFDYYKSPGHKLMKRMSIESFSDVMLHTYLVSNVGASLHDVEIAYVLSKMIAFDEIKSRYKWITLSFVDFIEAVARIAEIISFPAPEDLIAAGYDEEQPTYDYFKQVQGGNEPLVERRESSGEMNCVKTRPLAAKIKQVLEVMTQMLVKKYNKANPDALVRYLHTNSKQPVKKVKNFSAAVNAVMTTNRFSISKTLGALTGGGLGKLAGLAAAAAAGDAAGGAAAELPPAAPVKKGKNSGASAKKKGRKPMAP</sequence>
<comment type="caution">
    <text evidence="2">The sequence shown here is derived from an EMBL/GenBank/DDBJ whole genome shotgun (WGS) entry which is preliminary data.</text>
</comment>
<accession>A0AAE0FWB0</accession>
<evidence type="ECO:0000313" key="3">
    <source>
        <dbReference type="Proteomes" id="UP001190700"/>
    </source>
</evidence>
<organism evidence="2 3">
    <name type="scientific">Cymbomonas tetramitiformis</name>
    <dbReference type="NCBI Taxonomy" id="36881"/>
    <lineage>
        <taxon>Eukaryota</taxon>
        <taxon>Viridiplantae</taxon>
        <taxon>Chlorophyta</taxon>
        <taxon>Pyramimonadophyceae</taxon>
        <taxon>Pyramimonadales</taxon>
        <taxon>Pyramimonadaceae</taxon>
        <taxon>Cymbomonas</taxon>
    </lineage>
</organism>
<dbReference type="Proteomes" id="UP001190700">
    <property type="component" value="Unassembled WGS sequence"/>
</dbReference>
<evidence type="ECO:0000313" key="2">
    <source>
        <dbReference type="EMBL" id="KAK3267069.1"/>
    </source>
</evidence>
<evidence type="ECO:0000256" key="1">
    <source>
        <dbReference type="SAM" id="MobiDB-lite"/>
    </source>
</evidence>
<reference evidence="2 3" key="1">
    <citation type="journal article" date="2015" name="Genome Biol. Evol.">
        <title>Comparative Genomics of a Bacterivorous Green Alga Reveals Evolutionary Causalities and Consequences of Phago-Mixotrophic Mode of Nutrition.</title>
        <authorList>
            <person name="Burns J.A."/>
            <person name="Paasch A."/>
            <person name="Narechania A."/>
            <person name="Kim E."/>
        </authorList>
    </citation>
    <scope>NUCLEOTIDE SEQUENCE [LARGE SCALE GENOMIC DNA]</scope>
    <source>
        <strain evidence="2 3">PLY_AMNH</strain>
    </source>
</reference>
<dbReference type="AlphaFoldDB" id="A0AAE0FWB0"/>
<feature type="region of interest" description="Disordered" evidence="1">
    <location>
        <begin position="423"/>
        <end position="452"/>
    </location>
</feature>
<dbReference type="EMBL" id="LGRX02012639">
    <property type="protein sequence ID" value="KAK3267069.1"/>
    <property type="molecule type" value="Genomic_DNA"/>
</dbReference>
<protein>
    <submittedName>
        <fullName evidence="2">Uncharacterized protein</fullName>
    </submittedName>
</protein>
<feature type="compositionally biased region" description="Basic residues" evidence="1">
    <location>
        <begin position="442"/>
        <end position="452"/>
    </location>
</feature>